<dbReference type="Gene3D" id="1.25.40.20">
    <property type="entry name" value="Ankyrin repeat-containing domain"/>
    <property type="match status" value="1"/>
</dbReference>
<keyword evidence="7" id="KW-0408">Iron</keyword>
<dbReference type="InterPro" id="IPR002110">
    <property type="entry name" value="Ankyrin_rpt"/>
</dbReference>
<keyword evidence="6" id="KW-0560">Oxidoreductase</keyword>
<dbReference type="Gene3D" id="2.60.120.620">
    <property type="entry name" value="q2cbj1_9rhob like domain"/>
    <property type="match status" value="1"/>
</dbReference>
<dbReference type="Proteomes" id="UP000024533">
    <property type="component" value="Unassembled WGS sequence"/>
</dbReference>
<organism evidence="10 11">
    <name type="scientific">Trichophyton interdigitale (strain MR816)</name>
    <dbReference type="NCBI Taxonomy" id="1215338"/>
    <lineage>
        <taxon>Eukaryota</taxon>
        <taxon>Fungi</taxon>
        <taxon>Dikarya</taxon>
        <taxon>Ascomycota</taxon>
        <taxon>Pezizomycotina</taxon>
        <taxon>Eurotiomycetes</taxon>
        <taxon>Eurotiomycetidae</taxon>
        <taxon>Onygenales</taxon>
        <taxon>Arthrodermataceae</taxon>
        <taxon>Trichophyton</taxon>
    </lineage>
</organism>
<dbReference type="PANTHER" id="PTHR20883">
    <property type="entry name" value="PHYTANOYL-COA DIOXYGENASE DOMAIN CONTAINING 1"/>
    <property type="match status" value="1"/>
</dbReference>
<dbReference type="InterPro" id="IPR036770">
    <property type="entry name" value="Ankyrin_rpt-contain_sf"/>
</dbReference>
<evidence type="ECO:0000256" key="1">
    <source>
        <dbReference type="ARBA" id="ARBA00001962"/>
    </source>
</evidence>
<proteinExistence type="inferred from homology"/>
<reference evidence="10 11" key="1">
    <citation type="submission" date="2014-02" db="EMBL/GenBank/DDBJ databases">
        <title>The Genome Sequence of Trichophyton interdigitale MR816.</title>
        <authorList>
            <consortium name="The Broad Institute Genomics Platform"/>
            <person name="Cuomo C.A."/>
            <person name="White T.C."/>
            <person name="Graser Y."/>
            <person name="Martinez-Rossi N."/>
            <person name="Heitman J."/>
            <person name="Young S.K."/>
            <person name="Zeng Q."/>
            <person name="Gargeya S."/>
            <person name="Abouelleil A."/>
            <person name="Alvarado L."/>
            <person name="Chapman S.B."/>
            <person name="Gainer-Dewar J."/>
            <person name="Goldberg J."/>
            <person name="Griggs A."/>
            <person name="Gujja S."/>
            <person name="Hansen M."/>
            <person name="Howarth C."/>
            <person name="Imamovic A."/>
            <person name="Larimer J."/>
            <person name="Martinez D."/>
            <person name="Murphy C."/>
            <person name="Pearson M.D."/>
            <person name="Persinoti G."/>
            <person name="Poon T."/>
            <person name="Priest M."/>
            <person name="Roberts A.D."/>
            <person name="Saif S."/>
            <person name="Shea T.D."/>
            <person name="Sykes S.N."/>
            <person name="Wortman J."/>
            <person name="Nusbaum C."/>
            <person name="Birren B."/>
        </authorList>
    </citation>
    <scope>NUCLEOTIDE SEQUENCE [LARGE SCALE GENOMIC DNA]</scope>
    <source>
        <strain evidence="10 11">MR816</strain>
    </source>
</reference>
<name>A0A059J310_TRIIM</name>
<feature type="compositionally biased region" description="Acidic residues" evidence="9">
    <location>
        <begin position="459"/>
        <end position="475"/>
    </location>
</feature>
<feature type="repeat" description="ANK" evidence="8">
    <location>
        <begin position="381"/>
        <end position="420"/>
    </location>
</feature>
<dbReference type="AlphaFoldDB" id="A0A059J310"/>
<keyword evidence="11" id="KW-1185">Reference proteome</keyword>
<dbReference type="PROSITE" id="PS50088">
    <property type="entry name" value="ANK_REPEAT"/>
    <property type="match status" value="1"/>
</dbReference>
<evidence type="ECO:0000256" key="5">
    <source>
        <dbReference type="ARBA" id="ARBA00022964"/>
    </source>
</evidence>
<protein>
    <submittedName>
        <fullName evidence="10">Uncharacterized protein</fullName>
    </submittedName>
</protein>
<dbReference type="EMBL" id="AOKY01000372">
    <property type="protein sequence ID" value="KDB22220.1"/>
    <property type="molecule type" value="Genomic_DNA"/>
</dbReference>
<comment type="caution">
    <text evidence="10">The sequence shown here is derived from an EMBL/GenBank/DDBJ whole genome shotgun (WGS) entry which is preliminary data.</text>
</comment>
<dbReference type="PANTHER" id="PTHR20883:SF45">
    <property type="entry name" value="PHYTANOYL-COA DIOXYGENASE FAMILY PROTEIN"/>
    <property type="match status" value="1"/>
</dbReference>
<evidence type="ECO:0000256" key="6">
    <source>
        <dbReference type="ARBA" id="ARBA00023002"/>
    </source>
</evidence>
<sequence length="481" mass="53585">MPEFPPPIDPSYVPSVSLTRIPANAPIEDILAVLERDGGLILTDIISSQDVAAINDELDPYVQKARAESHAAYDLIPKQTIMVPGIVGKSPTMAKIAEYEVIDKLRTIVLQKKCTATWEDRTEEFTIGPLLNSSLTYNVSYGGPRQRLHRDDMIHGIYHHDGEYSLSNETMLGFMFAGCKTTRENGATMAIPGSHKWNHTRVPRTDEVCFAEMEPGSAFVFLGTVYHGAGHNSVPDQVRKVYGLFFISGTLRPEENQFLAIPRSKVLGMSDKMLSLLGYKKPETWLGIVNNGDPAENLKEGASPRELVVEACRRDQPYLIEEIQEKSYKDKPDEFADFINGVTDSMGNHALHICAAYGSYDTMDYLLDIYHFEVDPTNRVDGDTPLHLAVQHGNEKDIELAMSMLEMMLEAGCDPRVRNKKGQKPADCVMPQYNQMRTALMKVEYMMQEGQGVEGQGRDDDDDGPSDGPSDDEDDGQGKKQ</sequence>
<evidence type="ECO:0000256" key="2">
    <source>
        <dbReference type="ARBA" id="ARBA00005830"/>
    </source>
</evidence>
<dbReference type="SMART" id="SM00248">
    <property type="entry name" value="ANK"/>
    <property type="match status" value="2"/>
</dbReference>
<keyword evidence="8" id="KW-0040">ANK repeat</keyword>
<dbReference type="GO" id="GO:0046872">
    <property type="term" value="F:metal ion binding"/>
    <property type="evidence" value="ECO:0007669"/>
    <property type="project" value="UniProtKB-KW"/>
</dbReference>
<comment type="cofactor">
    <cofactor evidence="1">
        <name>Fe cation</name>
        <dbReference type="ChEBI" id="CHEBI:24875"/>
    </cofactor>
</comment>
<evidence type="ECO:0000313" key="10">
    <source>
        <dbReference type="EMBL" id="KDB22220.1"/>
    </source>
</evidence>
<keyword evidence="4" id="KW-0479">Metal-binding</keyword>
<keyword evidence="5" id="KW-0223">Dioxygenase</keyword>
<feature type="region of interest" description="Disordered" evidence="9">
    <location>
        <begin position="448"/>
        <end position="481"/>
    </location>
</feature>
<evidence type="ECO:0000256" key="8">
    <source>
        <dbReference type="PROSITE-ProRule" id="PRU00023"/>
    </source>
</evidence>
<dbReference type="SUPFAM" id="SSF48403">
    <property type="entry name" value="Ankyrin repeat"/>
    <property type="match status" value="1"/>
</dbReference>
<dbReference type="InterPro" id="IPR008775">
    <property type="entry name" value="Phytyl_CoA_dOase-like"/>
</dbReference>
<comment type="similarity">
    <text evidence="2">Belongs to the PhyH family.</text>
</comment>
<dbReference type="SUPFAM" id="SSF51197">
    <property type="entry name" value="Clavaminate synthase-like"/>
    <property type="match status" value="1"/>
</dbReference>
<evidence type="ECO:0000256" key="9">
    <source>
        <dbReference type="SAM" id="MobiDB-lite"/>
    </source>
</evidence>
<dbReference type="STRING" id="1215338.A0A059J310"/>
<comment type="subunit">
    <text evidence="3">Homodimer.</text>
</comment>
<evidence type="ECO:0000313" key="11">
    <source>
        <dbReference type="Proteomes" id="UP000024533"/>
    </source>
</evidence>
<gene>
    <name evidence="10" type="ORF">H109_05858</name>
</gene>
<dbReference type="HOGENOM" id="CLU_567642_0_0_1"/>
<evidence type="ECO:0000256" key="3">
    <source>
        <dbReference type="ARBA" id="ARBA00011738"/>
    </source>
</evidence>
<evidence type="ECO:0000256" key="7">
    <source>
        <dbReference type="ARBA" id="ARBA00023004"/>
    </source>
</evidence>
<dbReference type="Pfam" id="PF12796">
    <property type="entry name" value="Ank_2"/>
    <property type="match status" value="1"/>
</dbReference>
<evidence type="ECO:0000256" key="4">
    <source>
        <dbReference type="ARBA" id="ARBA00022723"/>
    </source>
</evidence>
<accession>A0A059J310</accession>
<dbReference type="Pfam" id="PF05721">
    <property type="entry name" value="PhyH"/>
    <property type="match status" value="1"/>
</dbReference>
<dbReference type="OrthoDB" id="445007at2759"/>
<dbReference type="GO" id="GO:0051213">
    <property type="term" value="F:dioxygenase activity"/>
    <property type="evidence" value="ECO:0007669"/>
    <property type="project" value="UniProtKB-KW"/>
</dbReference>
<dbReference type="PROSITE" id="PS50297">
    <property type="entry name" value="ANK_REP_REGION"/>
    <property type="match status" value="1"/>
</dbReference>